<comment type="caution">
    <text evidence="1">The sequence shown here is derived from an EMBL/GenBank/DDBJ whole genome shotgun (WGS) entry which is preliminary data.</text>
</comment>
<reference evidence="1" key="1">
    <citation type="submission" date="2023-06" db="EMBL/GenBank/DDBJ databases">
        <authorList>
            <person name="Kurt Z."/>
        </authorList>
    </citation>
    <scope>NUCLEOTIDE SEQUENCE</scope>
</reference>
<dbReference type="InterPro" id="IPR036691">
    <property type="entry name" value="Endo/exonu/phosph_ase_sf"/>
</dbReference>
<dbReference type="InterPro" id="IPR050410">
    <property type="entry name" value="CCR4/nocturin_mRNA_transcr"/>
</dbReference>
<keyword evidence="1" id="KW-0255">Endonuclease</keyword>
<dbReference type="SUPFAM" id="SSF56219">
    <property type="entry name" value="DNase I-like"/>
    <property type="match status" value="1"/>
</dbReference>
<dbReference type="EMBL" id="CAXDID020000153">
    <property type="protein sequence ID" value="CAL6042286.1"/>
    <property type="molecule type" value="Genomic_DNA"/>
</dbReference>
<accession>A0AA86PRT0</accession>
<keyword evidence="1" id="KW-0378">Hydrolase</keyword>
<dbReference type="PANTHER" id="PTHR12121">
    <property type="entry name" value="CARBON CATABOLITE REPRESSOR PROTEIN 4"/>
    <property type="match status" value="1"/>
</dbReference>
<keyword evidence="3" id="KW-1185">Reference proteome</keyword>
<dbReference type="Gene3D" id="3.60.10.10">
    <property type="entry name" value="Endonuclease/exonuclease/phosphatase"/>
    <property type="match status" value="1"/>
</dbReference>
<evidence type="ECO:0000313" key="1">
    <source>
        <dbReference type="EMBL" id="CAI9943027.1"/>
    </source>
</evidence>
<evidence type="ECO:0000313" key="2">
    <source>
        <dbReference type="EMBL" id="CAL6042286.1"/>
    </source>
</evidence>
<dbReference type="Proteomes" id="UP001642409">
    <property type="component" value="Unassembled WGS sequence"/>
</dbReference>
<organism evidence="1">
    <name type="scientific">Hexamita inflata</name>
    <dbReference type="NCBI Taxonomy" id="28002"/>
    <lineage>
        <taxon>Eukaryota</taxon>
        <taxon>Metamonada</taxon>
        <taxon>Diplomonadida</taxon>
        <taxon>Hexamitidae</taxon>
        <taxon>Hexamitinae</taxon>
        <taxon>Hexamita</taxon>
    </lineage>
</organism>
<keyword evidence="1" id="KW-0540">Nuclease</keyword>
<gene>
    <name evidence="1" type="ORF">HINF_LOCUS30672</name>
    <name evidence="2" type="ORF">HINF_LOCUS39519</name>
</gene>
<name>A0AA86PRT0_9EUKA</name>
<dbReference type="GO" id="GO:0000175">
    <property type="term" value="F:3'-5'-RNA exonuclease activity"/>
    <property type="evidence" value="ECO:0007669"/>
    <property type="project" value="TreeGrafter"/>
</dbReference>
<dbReference type="AlphaFoldDB" id="A0AA86PRT0"/>
<proteinExistence type="predicted"/>
<sequence length="646" mass="73524">MNTASIRQLRVGEIMDNAGVDCIDKLFSGYKILKSEHISRSPDDELIESEHFYVNQKAVIHKVVARQQSIRISYGDLVRLYFKSTSLPESFNTRPFNEYQLILKKTFASQFLEDRHMLQLRLNPVEMLVTGSKKNVFVAGLRPLFSMRSLESNVLPFIDQKQFPFNVILNYKNSTVKVHTELASALNLKGINYGNYIQVAEKITQMATIVKNELKTLCGFATFVDGASSVQKAAHSHFCVIAETEEQINKAVQECLTELKFVPAIFKEELTDGYYNPDMLYDDTEKKVLTYEEILSKDYKIEATTTQAGLRVMNWNLQCESNLMFDDAINIPNPFVNYLGYKLKQILKVVDTYAPDVITLCEANPIVHITKELGERGYQIKYTSLKNEFPYGACENGTESVLTAVLFKAEKLAFMSKRDLYMSRLAVDYPLLQRLGGKAPETDRFKFLQAFETYNTATIVNLQYEDKIVQVAAVYPNWSPLIEPVKYFQLKYVQAAMMESRADFRIMAGDLNTRPSSCNYFMLGGVQLSPKECDEMTQPFIESMSRSKGRVIKFQEVCAEEVIGYPLELKSTFAGEGEERKVVVGERTLVAIEPYSTTTTCVFEDTLDYIFTNLKVLEKEEVYYDQVLANGQCVSDHVPIVAVLGK</sequence>
<protein>
    <submittedName>
        <fullName evidence="1">Endonuclease/Exonuclease/phosphatase family protein</fullName>
    </submittedName>
    <submittedName>
        <fullName evidence="2">Endonuclease/Exonuclease/phosphatase_family protein</fullName>
    </submittedName>
</protein>
<dbReference type="PANTHER" id="PTHR12121:SF34">
    <property type="entry name" value="PROTEIN ANGEL"/>
    <property type="match status" value="1"/>
</dbReference>
<dbReference type="EMBL" id="CATOUU010000710">
    <property type="protein sequence ID" value="CAI9943027.1"/>
    <property type="molecule type" value="Genomic_DNA"/>
</dbReference>
<reference evidence="2 3" key="2">
    <citation type="submission" date="2024-07" db="EMBL/GenBank/DDBJ databases">
        <authorList>
            <person name="Akdeniz Z."/>
        </authorList>
    </citation>
    <scope>NUCLEOTIDE SEQUENCE [LARGE SCALE GENOMIC DNA]</scope>
</reference>
<dbReference type="GO" id="GO:0004519">
    <property type="term" value="F:endonuclease activity"/>
    <property type="evidence" value="ECO:0007669"/>
    <property type="project" value="UniProtKB-KW"/>
</dbReference>
<evidence type="ECO:0000313" key="3">
    <source>
        <dbReference type="Proteomes" id="UP001642409"/>
    </source>
</evidence>